<organism evidence="4 5">
    <name type="scientific">Nocardioides luteus</name>
    <dbReference type="NCBI Taxonomy" id="1844"/>
    <lineage>
        <taxon>Bacteria</taxon>
        <taxon>Bacillati</taxon>
        <taxon>Actinomycetota</taxon>
        <taxon>Actinomycetes</taxon>
        <taxon>Propionibacteriales</taxon>
        <taxon>Nocardioidaceae</taxon>
        <taxon>Nocardioides</taxon>
    </lineage>
</organism>
<evidence type="ECO:0000256" key="2">
    <source>
        <dbReference type="ARBA" id="ARBA00023002"/>
    </source>
</evidence>
<dbReference type="Gene3D" id="2.30.110.10">
    <property type="entry name" value="Electron Transport, Fmn-binding Protein, Chain A"/>
    <property type="match status" value="1"/>
</dbReference>
<dbReference type="EMBL" id="BSEL01000005">
    <property type="protein sequence ID" value="GLJ69006.1"/>
    <property type="molecule type" value="Genomic_DNA"/>
</dbReference>
<evidence type="ECO:0000256" key="1">
    <source>
        <dbReference type="ARBA" id="ARBA00008898"/>
    </source>
</evidence>
<dbReference type="RefSeq" id="WP_189117488.1">
    <property type="nucleotide sequence ID" value="NZ_BMRK01000003.1"/>
</dbReference>
<comment type="similarity">
    <text evidence="1">Belongs to the non-flavoprotein flavin reductase family.</text>
</comment>
<protein>
    <submittedName>
        <fullName evidence="4">Oxidoreductase</fullName>
    </submittedName>
</protein>
<gene>
    <name evidence="4" type="ORF">GCM10017579_30420</name>
</gene>
<dbReference type="SMART" id="SM00903">
    <property type="entry name" value="Flavin_Reduct"/>
    <property type="match status" value="1"/>
</dbReference>
<keyword evidence="5" id="KW-1185">Reference proteome</keyword>
<dbReference type="InterPro" id="IPR050268">
    <property type="entry name" value="NADH-dep_flavin_reductase"/>
</dbReference>
<name>A0ABQ5SYS8_9ACTN</name>
<comment type="caution">
    <text evidence="4">The sequence shown here is derived from an EMBL/GenBank/DDBJ whole genome shotgun (WGS) entry which is preliminary data.</text>
</comment>
<dbReference type="SUPFAM" id="SSF50475">
    <property type="entry name" value="FMN-binding split barrel"/>
    <property type="match status" value="1"/>
</dbReference>
<keyword evidence="2" id="KW-0560">Oxidoreductase</keyword>
<proteinExistence type="inferred from homology"/>
<accession>A0ABQ5SYS8</accession>
<dbReference type="InterPro" id="IPR012349">
    <property type="entry name" value="Split_barrel_FMN-bd"/>
</dbReference>
<dbReference type="Pfam" id="PF01613">
    <property type="entry name" value="Flavin_Reduct"/>
    <property type="match status" value="1"/>
</dbReference>
<dbReference type="Proteomes" id="UP001142292">
    <property type="component" value="Unassembled WGS sequence"/>
</dbReference>
<feature type="domain" description="Flavin reductase like" evidence="3">
    <location>
        <begin position="16"/>
        <end position="160"/>
    </location>
</feature>
<dbReference type="PANTHER" id="PTHR30466">
    <property type="entry name" value="FLAVIN REDUCTASE"/>
    <property type="match status" value="1"/>
</dbReference>
<evidence type="ECO:0000259" key="3">
    <source>
        <dbReference type="SMART" id="SM00903"/>
    </source>
</evidence>
<dbReference type="PANTHER" id="PTHR30466:SF11">
    <property type="entry name" value="FLAVIN-DEPENDENT MONOOXYGENASE, REDUCTASE SUBUNIT HSAB"/>
    <property type="match status" value="1"/>
</dbReference>
<reference evidence="4" key="1">
    <citation type="journal article" date="2014" name="Int. J. Syst. Evol. Microbiol.">
        <title>Complete genome of a new Firmicutes species belonging to the dominant human colonic microbiota ('Ruminococcus bicirculans') reveals two chromosomes and a selective capacity to utilize plant glucans.</title>
        <authorList>
            <consortium name="NISC Comparative Sequencing Program"/>
            <person name="Wegmann U."/>
            <person name="Louis P."/>
            <person name="Goesmann A."/>
            <person name="Henrissat B."/>
            <person name="Duncan S.H."/>
            <person name="Flint H.J."/>
        </authorList>
    </citation>
    <scope>NUCLEOTIDE SEQUENCE</scope>
    <source>
        <strain evidence="4">VKM Ac-1246</strain>
    </source>
</reference>
<dbReference type="InterPro" id="IPR002563">
    <property type="entry name" value="Flavin_Rdtase-like_dom"/>
</dbReference>
<sequence length="163" mass="17408">MTESRLLDALRLRKVFGLYPTGVAVLAALVDGVPEGIAVSSFTSVSLDPPLVSVCIAHSSSTWPRLGSASRIGLSVLSADQEQAGRQLASKEGDRFAGLAWSETPEGAVFLDGAGAWLNLEVEQEVPAGDHDIVLLRVHDLGSEFDTHEPLVFHASQFRRLAC</sequence>
<evidence type="ECO:0000313" key="5">
    <source>
        <dbReference type="Proteomes" id="UP001142292"/>
    </source>
</evidence>
<evidence type="ECO:0000313" key="4">
    <source>
        <dbReference type="EMBL" id="GLJ69006.1"/>
    </source>
</evidence>
<reference evidence="4" key="2">
    <citation type="submission" date="2023-01" db="EMBL/GenBank/DDBJ databases">
        <authorList>
            <person name="Sun Q."/>
            <person name="Evtushenko L."/>
        </authorList>
    </citation>
    <scope>NUCLEOTIDE SEQUENCE</scope>
    <source>
        <strain evidence="4">VKM Ac-1246</strain>
    </source>
</reference>